<evidence type="ECO:0000313" key="6">
    <source>
        <dbReference type="Proteomes" id="UP000812440"/>
    </source>
</evidence>
<keyword evidence="6" id="KW-1185">Reference proteome</keyword>
<sequence length="1991" mass="222058">MAPSHNVVLLVDTADPSHRSRLRFLSLRLLNFLACRAGLGHVRWSYRFLNSTGGRCRPPRRSDLRELGPRGWDEFSDDLETCWERARNCRASGSPGSRAQLLQTALVETLSDFQWDRPDITSPTKPVRSRRGGRSVAVDEPLLKAESPSDHTVTSNGRNAVFLLSPCPRSRTDLQQFTATSGDLGVQQVMEKLLPKALQKTISSKKVNVYWLDTSHWSEFGNSSDHSGYWTMVETMQLIEGKILPSESILTSLIQKDHVLASSVLPLSIPSDSVLNYLIFSETDYQLWFPSREGILSFTGVEKQFDSPVTLEPLSFNQTTSSSLMNIRLKGTVKNWTQQQPHLHLDTWVLRPSVKDCMENVLLQQFLETLMLKGLHVVADVTTEDMLSRTGILSPFSGSIALLDVIYSERAQGLKKLQLQESHKSKEVAFSDLPDIVSSVLNYLYSSEDIILAPDIPDPEWVNQELSQSTLWTSSIVERWYSLSGDSGASCNLMESFRLINAASSSCEEHLKSDQELTHYLSEFYQKRSVDESGQGVQGENKKKRGLPRTPVRQKMKTMPRALQMLNAARLNVKAQKVQPDGVLPVPNERCSRMMRKSSGKQGGKLQLKPTGFKSEVDLFLYLNEEYEKIVSFGEGSVVTCARNAVAIIKSYMKCNGSEHVETDSLEKIRNLLKTSKVIRQRYGNNNNKEAKLRECEIQVYLRLEMSVQCSVLQTNTDEVEELVEEITDILRILSLTEDPLFLTKFLEGTCVPIQKIGRAIGREQLFSEEAAASGTAVRYISTVPKILADIYFSLGTQIPEELALTLPSDGDDSVLEEERNLNSSQPSVSRVPSVAQIGIETDQLEELRTRSAKKRRTSTLARHRSIAESSQIMRQIEVPKKQVNKENINSNAVVLLKKLKLPLPAQPQKDAEAKVRRNLFVQEGRSPTKRCSKMPRSQSVSAVEGIKHKRSKSHDGSKDHYKLLTKNVSETPIHKQTANRLLHKQIKGRPSQSVFNTNIVEESPEKDIRDIDLRRSPRIKQLSLTRRNSSSFYASQPKSRNLQRLNSTSQMQLPCDQPGSGCSSELKAEVKTPKRLLFGEVLGMNSPPGAKKARRLLDADPVVFQTPGKTPRRTQRKTVSNMDERKEEESIGLKHCILHTPVRSPKPLKTPSKSPSERKSAAKNLGKLFSPSKIEEGSPSKLWERKSERIAQMTPKKDCSQNMRSQTLLGQDTPQKGGHSVDNTIFKTPPRTPKRIKITPSKQNIKFSKTPSKYPLELQEPESSVQQGHILKTPQKHILPSVSHTPVKHVLSSVSHAPILHTPQKPILASVSHTPILLTPKKCGLSFISHEPIFQTPQKPVLDSISSMPIHQTNDDLLTPNKLILPSTSYTQSPKKYIVKELSVALTRLQECTPEKEHISNFPLPSITDSPVVKSFGLEKKAAFVQYSESPLKPCGSQVLTCAFNPLSRSNENNKFLKPEPSNESTNNENVTADDTENSNSSSMSIMDKSLSSVQNNHTLSVTSLEVKESTVVCDGFDTSSLDSQETSESFMNGSQTEESIDISEARVVSTESTELKMKVLITRKPCSSDADCLPTTPKCLGNMYSSSLAYGLRCTPDRRQREAAARLGNTVIPAKFSTPKSNHNIISQAVPTYEVELEMQDSGLPKLRFKRTDSSSTVDMDINRKESPNVSRKRKGGESPFNEKWCGKHPMKIESTCISPSFVRSAHCTPGKSGLQTFICQSYTPKRYVSAVASPSHQLGVSWTPSPKHKDKISTDVINSWPRKKKASSLNTNVLKGEKNSDYTNSLPPTEEEGGDFELEGISKLLEKSPVIGWQGKADTGTFGLRSRKRVFNLVSPTKETEHSIKRLCTVNRHEDIGTVSHRNKSIEETEIFTSDQSLSSTLSSSQHSTFDETFNSGFTPPNKLLKTPLSASGLMSLTQSPLLYKGKKPLSKQRRGIQDVFSDVDCDQEMQKLEGKANPASGCDDSPFSKAVSVGSVRKTYSRKKLLA</sequence>
<accession>A0A8T2J613</accession>
<feature type="region of interest" description="Disordered" evidence="1">
    <location>
        <begin position="1108"/>
        <end position="1164"/>
    </location>
</feature>
<reference evidence="5" key="1">
    <citation type="thesis" date="2020" institute="ProQuest LLC" country="789 East Eisenhower Parkway, Ann Arbor, MI, USA">
        <title>Comparative Genomics and Chromosome Evolution.</title>
        <authorList>
            <person name="Mudd A.B."/>
        </authorList>
    </citation>
    <scope>NUCLEOTIDE SEQUENCE</scope>
    <source>
        <strain evidence="5">Female2</strain>
        <tissue evidence="5">Blood</tissue>
    </source>
</reference>
<feature type="compositionally biased region" description="Basic residues" evidence="1">
    <location>
        <begin position="542"/>
        <end position="554"/>
    </location>
</feature>
<feature type="compositionally biased region" description="Basic and acidic residues" evidence="1">
    <location>
        <begin position="1123"/>
        <end position="1133"/>
    </location>
</feature>
<feature type="region of interest" description="Disordered" evidence="1">
    <location>
        <begin position="926"/>
        <end position="959"/>
    </location>
</feature>
<evidence type="ECO:0000259" key="4">
    <source>
        <dbReference type="Pfam" id="PF21855"/>
    </source>
</evidence>
<organism evidence="5 6">
    <name type="scientific">Hymenochirus boettgeri</name>
    <name type="common">Congo dwarf clawed frog</name>
    <dbReference type="NCBI Taxonomy" id="247094"/>
    <lineage>
        <taxon>Eukaryota</taxon>
        <taxon>Metazoa</taxon>
        <taxon>Chordata</taxon>
        <taxon>Craniata</taxon>
        <taxon>Vertebrata</taxon>
        <taxon>Euteleostomi</taxon>
        <taxon>Amphibia</taxon>
        <taxon>Batrachia</taxon>
        <taxon>Anura</taxon>
        <taxon>Pipoidea</taxon>
        <taxon>Pipidae</taxon>
        <taxon>Pipinae</taxon>
        <taxon>Hymenochirus</taxon>
    </lineage>
</organism>
<dbReference type="EMBL" id="JAACNH010000006">
    <property type="protein sequence ID" value="KAG8440659.1"/>
    <property type="molecule type" value="Genomic_DNA"/>
</dbReference>
<dbReference type="Proteomes" id="UP000812440">
    <property type="component" value="Chromosome 3"/>
</dbReference>
<dbReference type="InterPro" id="IPR026153">
    <property type="entry name" value="Treslin"/>
</dbReference>
<dbReference type="OrthoDB" id="5812172at2759"/>
<feature type="compositionally biased region" description="Low complexity" evidence="1">
    <location>
        <begin position="1460"/>
        <end position="1471"/>
    </location>
</feature>
<dbReference type="GO" id="GO:0030174">
    <property type="term" value="P:regulation of DNA-templated DNA replication initiation"/>
    <property type="evidence" value="ECO:0007669"/>
    <property type="project" value="TreeGrafter"/>
</dbReference>
<feature type="domain" description="Treslin N-terminal" evidence="3">
    <location>
        <begin position="5"/>
        <end position="199"/>
    </location>
</feature>
<feature type="region of interest" description="Disordered" evidence="1">
    <location>
        <begin position="1210"/>
        <end position="1234"/>
    </location>
</feature>
<dbReference type="GO" id="GO:0003682">
    <property type="term" value="F:chromatin binding"/>
    <property type="evidence" value="ECO:0007669"/>
    <property type="project" value="TreeGrafter"/>
</dbReference>
<dbReference type="GO" id="GO:0005634">
    <property type="term" value="C:nucleus"/>
    <property type="evidence" value="ECO:0007669"/>
    <property type="project" value="InterPro"/>
</dbReference>
<evidence type="ECO:0000256" key="1">
    <source>
        <dbReference type="SAM" id="MobiDB-lite"/>
    </source>
</evidence>
<feature type="region of interest" description="Disordered" evidence="1">
    <location>
        <begin position="1657"/>
        <end position="1686"/>
    </location>
</feature>
<feature type="region of interest" description="Disordered" evidence="1">
    <location>
        <begin position="1454"/>
        <end position="1486"/>
    </location>
</feature>
<dbReference type="GO" id="GO:0033314">
    <property type="term" value="P:mitotic DNA replication checkpoint signaling"/>
    <property type="evidence" value="ECO:0007669"/>
    <property type="project" value="InterPro"/>
</dbReference>
<dbReference type="PANTHER" id="PTHR21556:SF2">
    <property type="entry name" value="TRESLIN"/>
    <property type="match status" value="1"/>
</dbReference>
<dbReference type="InterPro" id="IPR053920">
    <property type="entry name" value="Treslin_STD"/>
</dbReference>
<dbReference type="PANTHER" id="PTHR21556">
    <property type="entry name" value="TRESLIN"/>
    <property type="match status" value="1"/>
</dbReference>
<proteinExistence type="predicted"/>
<protein>
    <recommendedName>
        <fullName evidence="7">Treslin</fullName>
    </recommendedName>
</protein>
<dbReference type="GO" id="GO:0010212">
    <property type="term" value="P:response to ionizing radiation"/>
    <property type="evidence" value="ECO:0007669"/>
    <property type="project" value="InterPro"/>
</dbReference>
<feature type="region of interest" description="Disordered" evidence="1">
    <location>
        <begin position="118"/>
        <end position="139"/>
    </location>
</feature>
<feature type="domain" description="Treslin STD" evidence="4">
    <location>
        <begin position="618"/>
        <end position="749"/>
    </location>
</feature>
<feature type="compositionally biased region" description="Low complexity" evidence="1">
    <location>
        <begin position="1146"/>
        <end position="1155"/>
    </location>
</feature>
<dbReference type="GO" id="GO:0007095">
    <property type="term" value="P:mitotic G2 DNA damage checkpoint signaling"/>
    <property type="evidence" value="ECO:0007669"/>
    <property type="project" value="TreeGrafter"/>
</dbReference>
<evidence type="ECO:0008006" key="7">
    <source>
        <dbReference type="Google" id="ProtNLM"/>
    </source>
</evidence>
<dbReference type="Pfam" id="PF21855">
    <property type="entry name" value="Treslin_STD"/>
    <property type="match status" value="1"/>
</dbReference>
<dbReference type="GO" id="GO:0006260">
    <property type="term" value="P:DNA replication"/>
    <property type="evidence" value="ECO:0007669"/>
    <property type="project" value="InterPro"/>
</dbReference>
<comment type="caution">
    <text evidence="5">The sequence shown here is derived from an EMBL/GenBank/DDBJ whole genome shotgun (WGS) entry which is preliminary data.</text>
</comment>
<feature type="domain" description="Treslin M" evidence="2">
    <location>
        <begin position="269"/>
        <end position="406"/>
    </location>
</feature>
<evidence type="ECO:0000259" key="3">
    <source>
        <dbReference type="Pfam" id="PF21854"/>
    </source>
</evidence>
<feature type="region of interest" description="Disordered" evidence="1">
    <location>
        <begin position="531"/>
        <end position="554"/>
    </location>
</feature>
<dbReference type="Pfam" id="PF15292">
    <property type="entry name" value="Treslin_M"/>
    <property type="match status" value="1"/>
</dbReference>
<evidence type="ECO:0000259" key="2">
    <source>
        <dbReference type="Pfam" id="PF15292"/>
    </source>
</evidence>
<dbReference type="InterPro" id="IPR053919">
    <property type="entry name" value="Treslin_N"/>
</dbReference>
<name>A0A8T2J613_9PIPI</name>
<gene>
    <name evidence="5" type="ORF">GDO86_006415</name>
</gene>
<dbReference type="InterPro" id="IPR032746">
    <property type="entry name" value="Treslin_M"/>
</dbReference>
<dbReference type="Pfam" id="PF21854">
    <property type="entry name" value="Treslin_N"/>
    <property type="match status" value="1"/>
</dbReference>
<evidence type="ECO:0000313" key="5">
    <source>
        <dbReference type="EMBL" id="KAG8440659.1"/>
    </source>
</evidence>